<dbReference type="PRINTS" id="PR01438">
    <property type="entry name" value="UNVRSLSTRESS"/>
</dbReference>
<reference evidence="3 4" key="1">
    <citation type="submission" date="2023-11" db="EMBL/GenBank/DDBJ databases">
        <title>Lentzea sokolovensis, sp. nov., Lentzea kristufkii, sp. nov., and Lentzea miocenensis, sp. nov., rare actinobacteria from Sokolov Coal Basin, Miocene lacustrine sediment, Czech Republic.</title>
        <authorList>
            <person name="Lara A."/>
            <person name="Kotroba L."/>
            <person name="Nouioui I."/>
            <person name="Neumann-Schaal M."/>
            <person name="Mast Y."/>
            <person name="Chronakova A."/>
        </authorList>
    </citation>
    <scope>NUCLEOTIDE SEQUENCE [LARGE SCALE GENOMIC DNA]</scope>
    <source>
        <strain evidence="3 4">BCCO 10_0856</strain>
    </source>
</reference>
<organism evidence="3 4">
    <name type="scientific">Lentzea miocenica</name>
    <dbReference type="NCBI Taxonomy" id="3095431"/>
    <lineage>
        <taxon>Bacteria</taxon>
        <taxon>Bacillati</taxon>
        <taxon>Actinomycetota</taxon>
        <taxon>Actinomycetes</taxon>
        <taxon>Pseudonocardiales</taxon>
        <taxon>Pseudonocardiaceae</taxon>
        <taxon>Lentzea</taxon>
    </lineage>
</organism>
<gene>
    <name evidence="3" type="ORF">SK803_32480</name>
</gene>
<accession>A0ABU4TAL4</accession>
<feature type="domain" description="UspA" evidence="2">
    <location>
        <begin position="7"/>
        <end position="144"/>
    </location>
</feature>
<dbReference type="RefSeq" id="WP_319969970.1">
    <property type="nucleotide sequence ID" value="NZ_JAXAVW010000030.1"/>
</dbReference>
<dbReference type="CDD" id="cd23659">
    <property type="entry name" value="USP_At3g01520-like"/>
    <property type="match status" value="1"/>
</dbReference>
<dbReference type="InterPro" id="IPR006016">
    <property type="entry name" value="UspA"/>
</dbReference>
<proteinExistence type="inferred from homology"/>
<dbReference type="EMBL" id="JAXAVW010000030">
    <property type="protein sequence ID" value="MDX8034958.1"/>
    <property type="molecule type" value="Genomic_DNA"/>
</dbReference>
<dbReference type="PANTHER" id="PTHR46553">
    <property type="entry name" value="ADENINE NUCLEOTIDE ALPHA HYDROLASES-LIKE SUPERFAMILY PROTEIN"/>
    <property type="match status" value="1"/>
</dbReference>
<comment type="similarity">
    <text evidence="1">Belongs to the universal stress protein A family.</text>
</comment>
<sequence>MSENESRPVVVGVDGSAAARAALEWAVEDARRRGCRVDAVSAWHPDSGFIIGAVPAEVVMGMSPEAMRAAAQAGLDHAVEGFEGVEIRRILVESDPRSALVEASKDAELLVVGNRGRGVIAEAILGSVSSYCVHHALCPVVIIREPKAEQPTVDDAAPLTPGPLL</sequence>
<dbReference type="Proteomes" id="UP001285521">
    <property type="component" value="Unassembled WGS sequence"/>
</dbReference>
<evidence type="ECO:0000256" key="1">
    <source>
        <dbReference type="ARBA" id="ARBA00008791"/>
    </source>
</evidence>
<dbReference type="PANTHER" id="PTHR46553:SF3">
    <property type="entry name" value="ADENINE NUCLEOTIDE ALPHA HYDROLASES-LIKE SUPERFAMILY PROTEIN"/>
    <property type="match status" value="1"/>
</dbReference>
<dbReference type="SUPFAM" id="SSF52402">
    <property type="entry name" value="Adenine nucleotide alpha hydrolases-like"/>
    <property type="match status" value="1"/>
</dbReference>
<comment type="caution">
    <text evidence="3">The sequence shown here is derived from an EMBL/GenBank/DDBJ whole genome shotgun (WGS) entry which is preliminary data.</text>
</comment>
<dbReference type="InterPro" id="IPR014729">
    <property type="entry name" value="Rossmann-like_a/b/a_fold"/>
</dbReference>
<evidence type="ECO:0000259" key="2">
    <source>
        <dbReference type="Pfam" id="PF00582"/>
    </source>
</evidence>
<dbReference type="Pfam" id="PF00582">
    <property type="entry name" value="Usp"/>
    <property type="match status" value="1"/>
</dbReference>
<name>A0ABU4TAL4_9PSEU</name>
<dbReference type="InterPro" id="IPR006015">
    <property type="entry name" value="Universal_stress_UspA"/>
</dbReference>
<dbReference type="Gene3D" id="3.40.50.620">
    <property type="entry name" value="HUPs"/>
    <property type="match status" value="1"/>
</dbReference>
<protein>
    <submittedName>
        <fullName evidence="3">Universal stress protein</fullName>
    </submittedName>
</protein>
<keyword evidence="4" id="KW-1185">Reference proteome</keyword>
<evidence type="ECO:0000313" key="3">
    <source>
        <dbReference type="EMBL" id="MDX8034958.1"/>
    </source>
</evidence>
<evidence type="ECO:0000313" key="4">
    <source>
        <dbReference type="Proteomes" id="UP001285521"/>
    </source>
</evidence>